<dbReference type="Proteomes" id="UP000271715">
    <property type="component" value="Genome"/>
</dbReference>
<name>A0A3G1LDZ8_9CAUD</name>
<reference evidence="1 2" key="1">
    <citation type="submission" date="2017-11" db="EMBL/GenBank/DDBJ databases">
        <title>Complete genome of Staphylococcus aureus bacteriophage HSA30.</title>
        <authorList>
            <person name="Seo H.S."/>
            <person name="Na H."/>
            <person name="Ryu S."/>
        </authorList>
    </citation>
    <scope>NUCLEOTIDE SEQUENCE [LARGE SCALE GENOMIC DNA]</scope>
</reference>
<organism evidence="1 2">
    <name type="scientific">Staphylococcus phage HSA30</name>
    <dbReference type="NCBI Taxonomy" id="2054877"/>
    <lineage>
        <taxon>Viruses</taxon>
        <taxon>Duplodnaviria</taxon>
        <taxon>Heunggongvirae</taxon>
        <taxon>Uroviricota</taxon>
        <taxon>Caudoviricetes</taxon>
        <taxon>Herelleviridae</taxon>
        <taxon>Twortvirinae</taxon>
        <taxon>Kayvirus</taxon>
        <taxon>Kayvirus P108</taxon>
    </lineage>
</organism>
<evidence type="ECO:0000313" key="1">
    <source>
        <dbReference type="EMBL" id="AUG85676.1"/>
    </source>
</evidence>
<protein>
    <submittedName>
        <fullName evidence="1">Uncharacterized protein</fullName>
    </submittedName>
</protein>
<sequence length="152" mass="18064">MFKKSKENITITDEEKKKWDIFENTLRVFLRETQNTIITFKNGYSFSSRRIPREELFKDEEVYEVIYYKPNGDKLTRITDGLILANDGMASFTNSVTEEELQNPACVPEILYLRIQEKIDEIEQEKFISENVKKVLKNSEYIKTVDYIEEEL</sequence>
<evidence type="ECO:0000313" key="2">
    <source>
        <dbReference type="Proteomes" id="UP000271715"/>
    </source>
</evidence>
<gene>
    <name evidence="1" type="ORF">HSA30_gp172</name>
</gene>
<accession>A0A3G1LDZ8</accession>
<proteinExistence type="predicted"/>
<dbReference type="EMBL" id="MG557618">
    <property type="protein sequence ID" value="AUG85676.1"/>
    <property type="molecule type" value="Genomic_DNA"/>
</dbReference>